<dbReference type="EC" id="4.2.1.51" evidence="2"/>
<name>A0A6J6T3A9_9ZZZZ</name>
<accession>A0A6J6T3A9</accession>
<dbReference type="PANTHER" id="PTHR21022:SF19">
    <property type="entry name" value="PREPHENATE DEHYDRATASE-RELATED"/>
    <property type="match status" value="1"/>
</dbReference>
<evidence type="ECO:0000256" key="3">
    <source>
        <dbReference type="ARBA" id="ARBA00022605"/>
    </source>
</evidence>
<dbReference type="SUPFAM" id="SSF55021">
    <property type="entry name" value="ACT-like"/>
    <property type="match status" value="1"/>
</dbReference>
<dbReference type="PANTHER" id="PTHR21022">
    <property type="entry name" value="PREPHENATE DEHYDRATASE P PROTEIN"/>
    <property type="match status" value="1"/>
</dbReference>
<evidence type="ECO:0000256" key="7">
    <source>
        <dbReference type="ARBA" id="ARBA00047848"/>
    </source>
</evidence>
<keyword evidence="6" id="KW-0456">Lyase</keyword>
<dbReference type="Gene3D" id="3.30.70.260">
    <property type="match status" value="1"/>
</dbReference>
<evidence type="ECO:0000256" key="4">
    <source>
        <dbReference type="ARBA" id="ARBA00023141"/>
    </source>
</evidence>
<dbReference type="PROSITE" id="PS00857">
    <property type="entry name" value="PREPHENATE_DEHYDR_1"/>
    <property type="match status" value="1"/>
</dbReference>
<keyword evidence="3" id="KW-0028">Amino-acid biosynthesis</keyword>
<dbReference type="Pfam" id="PF00800">
    <property type="entry name" value="PDT"/>
    <property type="match status" value="1"/>
</dbReference>
<evidence type="ECO:0000259" key="8">
    <source>
        <dbReference type="PROSITE" id="PS51171"/>
    </source>
</evidence>
<dbReference type="Gene3D" id="3.40.190.10">
    <property type="entry name" value="Periplasmic binding protein-like II"/>
    <property type="match status" value="2"/>
</dbReference>
<dbReference type="CDD" id="cd04905">
    <property type="entry name" value="ACT_CM-PDT"/>
    <property type="match status" value="1"/>
</dbReference>
<dbReference type="PROSITE" id="PS51671">
    <property type="entry name" value="ACT"/>
    <property type="match status" value="1"/>
</dbReference>
<organism evidence="10">
    <name type="scientific">freshwater metagenome</name>
    <dbReference type="NCBI Taxonomy" id="449393"/>
    <lineage>
        <taxon>unclassified sequences</taxon>
        <taxon>metagenomes</taxon>
        <taxon>ecological metagenomes</taxon>
    </lineage>
</organism>
<dbReference type="InterPro" id="IPR018528">
    <property type="entry name" value="Preph_deHydtase_CS"/>
</dbReference>
<evidence type="ECO:0000256" key="2">
    <source>
        <dbReference type="ARBA" id="ARBA00013147"/>
    </source>
</evidence>
<dbReference type="PROSITE" id="PS51171">
    <property type="entry name" value="PREPHENATE_DEHYDR_3"/>
    <property type="match status" value="1"/>
</dbReference>
<keyword evidence="4" id="KW-0057">Aromatic amino acid biosynthesis</keyword>
<evidence type="ECO:0000313" key="10">
    <source>
        <dbReference type="EMBL" id="CAB4741640.1"/>
    </source>
</evidence>
<dbReference type="PROSITE" id="PS00858">
    <property type="entry name" value="PREPHENATE_DEHYDR_2"/>
    <property type="match status" value="1"/>
</dbReference>
<dbReference type="InterPro" id="IPR045865">
    <property type="entry name" value="ACT-like_dom_sf"/>
</dbReference>
<dbReference type="PIRSF" id="PIRSF001500">
    <property type="entry name" value="Chor_mut_pdt_Ppr"/>
    <property type="match status" value="1"/>
</dbReference>
<keyword evidence="5" id="KW-0584">Phenylalanine biosynthesis</keyword>
<reference evidence="10" key="1">
    <citation type="submission" date="2020-05" db="EMBL/GenBank/DDBJ databases">
        <authorList>
            <person name="Chiriac C."/>
            <person name="Salcher M."/>
            <person name="Ghai R."/>
            <person name="Kavagutti S V."/>
        </authorList>
    </citation>
    <scope>NUCLEOTIDE SEQUENCE</scope>
</reference>
<evidence type="ECO:0000259" key="9">
    <source>
        <dbReference type="PROSITE" id="PS51671"/>
    </source>
</evidence>
<dbReference type="GO" id="GO:0009094">
    <property type="term" value="P:L-phenylalanine biosynthetic process"/>
    <property type="evidence" value="ECO:0007669"/>
    <property type="project" value="UniProtKB-UniPathway"/>
</dbReference>
<dbReference type="InterPro" id="IPR001086">
    <property type="entry name" value="Preph_deHydtase"/>
</dbReference>
<dbReference type="UniPathway" id="UPA00121">
    <property type="reaction ID" value="UER00345"/>
</dbReference>
<proteinExistence type="predicted"/>
<dbReference type="NCBIfam" id="NF008865">
    <property type="entry name" value="PRK11898.1"/>
    <property type="match status" value="1"/>
</dbReference>
<protein>
    <recommendedName>
        <fullName evidence="2">prephenate dehydratase</fullName>
        <ecNumber evidence="2">4.2.1.51</ecNumber>
    </recommendedName>
</protein>
<dbReference type="InterPro" id="IPR008242">
    <property type="entry name" value="Chor_mutase/pphenate_deHydtase"/>
</dbReference>
<sequence>MTRVSFLGPRGTFAEAALRTLAIADAAELLPAASVHEALRMVRAGESDLALVPIENSVEGAVTLTLDELTNGEPLVIVDEAVLAVQFSLVAPSGVTLADVERIATHPHAHAQVMAWLRANLPDAVVLPALSTAGAAAALLEVPRPFDAAISQAITADIYGLSILADNIGDTQDATTRFVLVSKPGQLPDPTGADKTTLSLFMRADHPGALLAILTEFAVRGVNMTRIESRPTRRALGDYFFSVDIEGHVADARVAEALMGLHRICLDVRYLGSYPRHDGKAPVLRPGVTDGDFAEATQWLGRLKGT</sequence>
<evidence type="ECO:0000256" key="6">
    <source>
        <dbReference type="ARBA" id="ARBA00023239"/>
    </source>
</evidence>
<dbReference type="FunFam" id="3.40.190.10:FF:000064">
    <property type="entry name" value="Prephenate dehydratase"/>
    <property type="match status" value="1"/>
</dbReference>
<feature type="domain" description="Prephenate dehydratase" evidence="8">
    <location>
        <begin position="3"/>
        <end position="183"/>
    </location>
</feature>
<dbReference type="Pfam" id="PF01842">
    <property type="entry name" value="ACT"/>
    <property type="match status" value="1"/>
</dbReference>
<dbReference type="CDD" id="cd13632">
    <property type="entry name" value="PBP2_Aa-PDT_like"/>
    <property type="match status" value="1"/>
</dbReference>
<dbReference type="EMBL" id="CAEZYZ010000040">
    <property type="protein sequence ID" value="CAB4741640.1"/>
    <property type="molecule type" value="Genomic_DNA"/>
</dbReference>
<comment type="pathway">
    <text evidence="1">Amino-acid biosynthesis; L-phenylalanine biosynthesis; phenylpyruvate from prephenate: step 1/1.</text>
</comment>
<dbReference type="FunFam" id="3.30.70.260:FF:000012">
    <property type="entry name" value="Prephenate dehydratase"/>
    <property type="match status" value="1"/>
</dbReference>
<feature type="domain" description="ACT" evidence="9">
    <location>
        <begin position="198"/>
        <end position="275"/>
    </location>
</feature>
<comment type="catalytic activity">
    <reaction evidence="7">
        <text>prephenate + H(+) = 3-phenylpyruvate + CO2 + H2O</text>
        <dbReference type="Rhea" id="RHEA:21648"/>
        <dbReference type="ChEBI" id="CHEBI:15377"/>
        <dbReference type="ChEBI" id="CHEBI:15378"/>
        <dbReference type="ChEBI" id="CHEBI:16526"/>
        <dbReference type="ChEBI" id="CHEBI:18005"/>
        <dbReference type="ChEBI" id="CHEBI:29934"/>
        <dbReference type="EC" id="4.2.1.51"/>
    </reaction>
</comment>
<dbReference type="SUPFAM" id="SSF53850">
    <property type="entry name" value="Periplasmic binding protein-like II"/>
    <property type="match status" value="1"/>
</dbReference>
<evidence type="ECO:0000256" key="5">
    <source>
        <dbReference type="ARBA" id="ARBA00023222"/>
    </source>
</evidence>
<dbReference type="InterPro" id="IPR002912">
    <property type="entry name" value="ACT_dom"/>
</dbReference>
<dbReference type="AlphaFoldDB" id="A0A6J6T3A9"/>
<gene>
    <name evidence="10" type="ORF">UFOPK2810_00360</name>
</gene>
<evidence type="ECO:0000256" key="1">
    <source>
        <dbReference type="ARBA" id="ARBA00004741"/>
    </source>
</evidence>
<dbReference type="GO" id="GO:0005737">
    <property type="term" value="C:cytoplasm"/>
    <property type="evidence" value="ECO:0007669"/>
    <property type="project" value="TreeGrafter"/>
</dbReference>
<dbReference type="GO" id="GO:0004664">
    <property type="term" value="F:prephenate dehydratase activity"/>
    <property type="evidence" value="ECO:0007669"/>
    <property type="project" value="UniProtKB-EC"/>
</dbReference>